<accession>A0A6B9Y0W4</accession>
<keyword evidence="2" id="KW-1185">Reference proteome</keyword>
<name>A0A6B9Y0W4_9CAUD</name>
<protein>
    <submittedName>
        <fullName evidence="1">Uncharacterized protein</fullName>
    </submittedName>
</protein>
<proteinExistence type="predicted"/>
<organism evidence="1 2">
    <name type="scientific">Enterobacter phage vB_EclM_CIP9</name>
    <dbReference type="NCBI Taxonomy" id="2696340"/>
    <lineage>
        <taxon>Viruses</taxon>
        <taxon>Duplodnaviria</taxon>
        <taxon>Heunggongvirae</taxon>
        <taxon>Uroviricota</taxon>
        <taxon>Caudoviricetes</taxon>
        <taxon>Pantevenvirales</taxon>
        <taxon>Straboviridae</taxon>
        <taxon>Tevenvirinae</taxon>
        <taxon>Kanagawavirus</taxon>
        <taxon>Kanagawavirus cipnine</taxon>
    </lineage>
</organism>
<gene>
    <name evidence="1" type="ORF">CPT_CIP9_107</name>
</gene>
<evidence type="ECO:0000313" key="1">
    <source>
        <dbReference type="EMBL" id="QHS01643.1"/>
    </source>
</evidence>
<sequence>MKQYWITLATGEFGYLWAEEKPLFAQYVTISVENPDGSLTKVRGQAYKIEGGWGPLSH</sequence>
<reference evidence="2" key="1">
    <citation type="submission" date="2019-12" db="EMBL/GenBank/DDBJ databases">
        <authorList>
            <person name="Wang K."/>
            <person name="Tamayo M.G."/>
            <person name="Penner T.V."/>
            <person name="Cook B.W.M."/>
            <person name="Court D.A."/>
            <person name="Theriault S.S."/>
        </authorList>
    </citation>
    <scope>NUCLEOTIDE SEQUENCE [LARGE SCALE GENOMIC DNA]</scope>
</reference>
<dbReference type="Proteomes" id="UP000465071">
    <property type="component" value="Segment"/>
</dbReference>
<evidence type="ECO:0000313" key="2">
    <source>
        <dbReference type="Proteomes" id="UP000465071"/>
    </source>
</evidence>
<dbReference type="EMBL" id="MN882610">
    <property type="protein sequence ID" value="QHS01643.1"/>
    <property type="molecule type" value="Genomic_DNA"/>
</dbReference>